<sequence length="319" mass="34757">MVTKTTTKKTTAQKSPAKRLSSSTNSQRFEPAKLDSLFVVLDAIAWLDAPSNGQVAQFAGIDPRTAGKLLKNACQIGMVDSVGSGYALVLPYPYKGSKEQKEAVVKEALVRLPLLTGVRQFLRLGDKTDVALRKAATIAGITPFVPADINPLLEWAQSLGALQPTLIAEDLVDAAESKKEQRHKDEKGRRIAFLSHSSIDKPFIRQLAADLTANGVDVWLDEQRIRVGDSIPEKIAQGLAGSDFFLIGMSGNSANSPWVQKELNNALVNEVQRRKVHILPLKLDDSPMPQILADKKYADFSKSYKAGLDDLLNALKGDV</sequence>
<evidence type="ECO:0000259" key="2">
    <source>
        <dbReference type="PROSITE" id="PS50104"/>
    </source>
</evidence>
<gene>
    <name evidence="3" type="ORF">SAMN06265784_101992</name>
</gene>
<accession>A0A1X7IRW7</accession>
<protein>
    <submittedName>
        <fullName evidence="3">TIR domain-containing protein</fullName>
    </submittedName>
</protein>
<dbReference type="Gene3D" id="3.40.50.10140">
    <property type="entry name" value="Toll/interleukin-1 receptor homology (TIR) domain"/>
    <property type="match status" value="1"/>
</dbReference>
<evidence type="ECO:0000256" key="1">
    <source>
        <dbReference type="SAM" id="MobiDB-lite"/>
    </source>
</evidence>
<name>A0A1X7IRW7_9BURK</name>
<proteinExistence type="predicted"/>
<dbReference type="OrthoDB" id="7055795at2"/>
<feature type="compositionally biased region" description="Low complexity" evidence="1">
    <location>
        <begin position="1"/>
        <end position="10"/>
    </location>
</feature>
<dbReference type="STRING" id="1515439.SAMN06265784_101992"/>
<dbReference type="PROSITE" id="PS50104">
    <property type="entry name" value="TIR"/>
    <property type="match status" value="1"/>
</dbReference>
<dbReference type="Proteomes" id="UP000193228">
    <property type="component" value="Unassembled WGS sequence"/>
</dbReference>
<dbReference type="GO" id="GO:0007165">
    <property type="term" value="P:signal transduction"/>
    <property type="evidence" value="ECO:0007669"/>
    <property type="project" value="InterPro"/>
</dbReference>
<feature type="region of interest" description="Disordered" evidence="1">
    <location>
        <begin position="1"/>
        <end position="26"/>
    </location>
</feature>
<dbReference type="Pfam" id="PF13676">
    <property type="entry name" value="TIR_2"/>
    <property type="match status" value="1"/>
</dbReference>
<dbReference type="RefSeq" id="WP_085481089.1">
    <property type="nucleotide sequence ID" value="NZ_FXAT01000001.1"/>
</dbReference>
<dbReference type="AlphaFoldDB" id="A0A1X7IRW7"/>
<evidence type="ECO:0000313" key="4">
    <source>
        <dbReference type="Proteomes" id="UP000193228"/>
    </source>
</evidence>
<organism evidence="3 4">
    <name type="scientific">Paraburkholderia susongensis</name>
    <dbReference type="NCBI Taxonomy" id="1515439"/>
    <lineage>
        <taxon>Bacteria</taxon>
        <taxon>Pseudomonadati</taxon>
        <taxon>Pseudomonadota</taxon>
        <taxon>Betaproteobacteria</taxon>
        <taxon>Burkholderiales</taxon>
        <taxon>Burkholderiaceae</taxon>
        <taxon>Paraburkholderia</taxon>
    </lineage>
</organism>
<dbReference type="EMBL" id="FXAT01000001">
    <property type="protein sequence ID" value="SMG17745.1"/>
    <property type="molecule type" value="Genomic_DNA"/>
</dbReference>
<dbReference type="SUPFAM" id="SSF52200">
    <property type="entry name" value="Toll/Interleukin receptor TIR domain"/>
    <property type="match status" value="1"/>
</dbReference>
<dbReference type="InterPro" id="IPR035897">
    <property type="entry name" value="Toll_tir_struct_dom_sf"/>
</dbReference>
<evidence type="ECO:0000313" key="3">
    <source>
        <dbReference type="EMBL" id="SMG17745.1"/>
    </source>
</evidence>
<dbReference type="InterPro" id="IPR000157">
    <property type="entry name" value="TIR_dom"/>
</dbReference>
<keyword evidence="4" id="KW-1185">Reference proteome</keyword>
<feature type="domain" description="TIR" evidence="2">
    <location>
        <begin position="188"/>
        <end position="315"/>
    </location>
</feature>
<reference evidence="4" key="1">
    <citation type="submission" date="2017-04" db="EMBL/GenBank/DDBJ databases">
        <authorList>
            <person name="Varghese N."/>
            <person name="Submissions S."/>
        </authorList>
    </citation>
    <scope>NUCLEOTIDE SEQUENCE [LARGE SCALE GENOMIC DNA]</scope>
    <source>
        <strain evidence="4">LMG 29540</strain>
    </source>
</reference>